<evidence type="ECO:0000256" key="1">
    <source>
        <dbReference type="ARBA" id="ARBA00022670"/>
    </source>
</evidence>
<feature type="region of interest" description="Disordered" evidence="5">
    <location>
        <begin position="320"/>
        <end position="368"/>
    </location>
</feature>
<dbReference type="PROSITE" id="PS50994">
    <property type="entry name" value="INTEGRASE"/>
    <property type="match status" value="1"/>
</dbReference>
<organism evidence="7 8">
    <name type="scientific">Vitis vinifera</name>
    <name type="common">Grape</name>
    <dbReference type="NCBI Taxonomy" id="29760"/>
    <lineage>
        <taxon>Eukaryota</taxon>
        <taxon>Viridiplantae</taxon>
        <taxon>Streptophyta</taxon>
        <taxon>Embryophyta</taxon>
        <taxon>Tracheophyta</taxon>
        <taxon>Spermatophyta</taxon>
        <taxon>Magnoliopsida</taxon>
        <taxon>eudicotyledons</taxon>
        <taxon>Gunneridae</taxon>
        <taxon>Pentapetalae</taxon>
        <taxon>rosids</taxon>
        <taxon>Vitales</taxon>
        <taxon>Vitaceae</taxon>
        <taxon>Viteae</taxon>
        <taxon>Vitis</taxon>
    </lineage>
</organism>
<dbReference type="PANTHER" id="PTHR42648">
    <property type="entry name" value="TRANSPOSASE, PUTATIVE-RELATED"/>
    <property type="match status" value="1"/>
</dbReference>
<gene>
    <name evidence="7" type="primary">POLX_3970</name>
    <name evidence="7" type="ORF">CK203_101292</name>
</gene>
<evidence type="ECO:0000259" key="6">
    <source>
        <dbReference type="PROSITE" id="PS50994"/>
    </source>
</evidence>
<keyword evidence="3" id="KW-0064">Aspartyl protease</keyword>
<evidence type="ECO:0000313" key="8">
    <source>
        <dbReference type="Proteomes" id="UP000288805"/>
    </source>
</evidence>
<reference evidence="7 8" key="1">
    <citation type="journal article" date="2018" name="PLoS Genet.">
        <title>Population sequencing reveals clonal diversity and ancestral inbreeding in the grapevine cultivar Chardonnay.</title>
        <authorList>
            <person name="Roach M.J."/>
            <person name="Johnson D.L."/>
            <person name="Bohlmann J."/>
            <person name="van Vuuren H.J."/>
            <person name="Jones S.J."/>
            <person name="Pretorius I.S."/>
            <person name="Schmidt S.A."/>
            <person name="Borneman A.R."/>
        </authorList>
    </citation>
    <scope>NUCLEOTIDE SEQUENCE [LARGE SCALE GENOMIC DNA]</scope>
    <source>
        <strain evidence="8">cv. Chardonnay</strain>
        <tissue evidence="7">Leaf</tissue>
    </source>
</reference>
<evidence type="ECO:0000256" key="5">
    <source>
        <dbReference type="SAM" id="MobiDB-lite"/>
    </source>
</evidence>
<dbReference type="SUPFAM" id="SSF57756">
    <property type="entry name" value="Retrovirus zinc finger-like domains"/>
    <property type="match status" value="1"/>
</dbReference>
<dbReference type="InterPro" id="IPR057670">
    <property type="entry name" value="SH3_retrovirus"/>
</dbReference>
<dbReference type="InterPro" id="IPR036397">
    <property type="entry name" value="RNaseH_sf"/>
</dbReference>
<dbReference type="Gene3D" id="3.30.420.10">
    <property type="entry name" value="Ribonuclease H-like superfamily/Ribonuclease H"/>
    <property type="match status" value="1"/>
</dbReference>
<dbReference type="InterPro" id="IPR036875">
    <property type="entry name" value="Znf_CCHC_sf"/>
</dbReference>
<feature type="domain" description="Integrase catalytic" evidence="6">
    <location>
        <begin position="476"/>
        <end position="673"/>
    </location>
</feature>
<evidence type="ECO:0000256" key="3">
    <source>
        <dbReference type="ARBA" id="ARBA00022750"/>
    </source>
</evidence>
<dbReference type="InterPro" id="IPR054722">
    <property type="entry name" value="PolX-like_BBD"/>
</dbReference>
<dbReference type="Pfam" id="PF14223">
    <property type="entry name" value="Retrotran_gag_2"/>
    <property type="match status" value="1"/>
</dbReference>
<dbReference type="SUPFAM" id="SSF53098">
    <property type="entry name" value="Ribonuclease H-like"/>
    <property type="match status" value="1"/>
</dbReference>
<feature type="compositionally biased region" description="Polar residues" evidence="5">
    <location>
        <begin position="324"/>
        <end position="333"/>
    </location>
</feature>
<proteinExistence type="predicted"/>
<evidence type="ECO:0000256" key="2">
    <source>
        <dbReference type="ARBA" id="ARBA00022723"/>
    </source>
</evidence>
<evidence type="ECO:0000256" key="4">
    <source>
        <dbReference type="ARBA" id="ARBA00022801"/>
    </source>
</evidence>
<keyword evidence="2" id="KW-0479">Metal-binding</keyword>
<dbReference type="CDD" id="cd09272">
    <property type="entry name" value="RNase_HI_RT_Ty1"/>
    <property type="match status" value="1"/>
</dbReference>
<dbReference type="SUPFAM" id="SSF56672">
    <property type="entry name" value="DNA/RNA polymerases"/>
    <property type="match status" value="1"/>
</dbReference>
<dbReference type="GO" id="GO:0004190">
    <property type="term" value="F:aspartic-type endopeptidase activity"/>
    <property type="evidence" value="ECO:0007669"/>
    <property type="project" value="UniProtKB-KW"/>
</dbReference>
<sequence>MVEEAGKASGIEKFDGTNFAYWRMQIENYLYGRKLHLPLLGTKPESMKAEEWVLIPWFPAGSFTGKGFQLTTDTNSKLNWCLFISRCSPFMDFITNSLSLMHLAMARASHLAFAIQENPTFKSPPKGSQEIPLFFLLAFLICLWQNCFAMDSIELSLILNCFGDQTTIKSTKTYTIWLETIAKALLDRQVLGVIRLTLSRFVAHNVVKEKTTSDLMKALSGMYEKPSANNKVHVMKKLFNLKMVENASVAQHLNEFNTITNQFSSVEIDFDDEIRALIVLASLPNSWEAMRMAVSNSTGKEKLKYNDIQDLILAEEIHRRDASETSGSGSALNLETRGRGNDRNSNQGRLKSRNSNRNRSKSRSGQQVQCWNYGKTSHFKRQCKSPKKKNEDDSVNAVTEDVQDALLFAVDSPLDDWVLDSGASFHTTPHREIIQNYVAGDFGKVYLVDGSALDVVGLGDVRISLPNGSVWLLEKVRHIPNLRRNLISVGQLDDEGHAILFVGGTWKVTKGVRVLAHGKKTATLYMTSCPRDTIAVADTRKQKKVSFLKTGRTPKAKKLELVHTDLWGPSPVASLGSSRSDNEGEYIDGGFNEYCVAQGIRMEKTILGTPQQNGMAERMNRTLNERAKSMRLHAGLPKTFWADAVSTAAYLINRRPSVPMKFRLPEEVWSGKEVNFSHLKVFGCVSYVHIDSDARSKLDAKSKICFFIGYGDEKFGYRSTVVSDVIEIDQKKSKFVNLDELTETEVRRSSRNIRPPQRYSPVLNYLLLTDGGELECYDEAMQDKNSSKWELAMKDEMDSLLGNQTWELIELPVEKKALHNKWVYKIKNEHDGNKRYKARLVVKGFQQKEDIDYIKIFSPVVKMSTIRLVLGMVAAENLHLEQLDVKTTFLHGDLEEDLYMIQPEGFIVQGQENQVCKLRKSLYGLKQAPRQWYKKFDSFMHRIGFKKCEADHCCYVKSFDNSYIILLLYVDDMLIAGSNIEKINNLKKQLSKQFVMKDLGAAKQILGMRIIRDKANGTLKLSQSEYVKKVLNRFNMSEAKPVSTPLGSHFKLSKEQSSKTEEEMDHMSKVPYASAIGSLMYAMVCTRPDIAHAVGVGYLDADFAGDIDSRKSTIKFVFILGGIAISWASNLQKIVTLSTTKAEYVAATEVGNEMIWLHGFLDELGKKQEMDILHSDSQSAIFIAKNSAFHSKSKHIQTKYHFIRYLVEDKLVILEKICGSKNSADMLTKGVTIEKLKLCAASIGLLA</sequence>
<dbReference type="Pfam" id="PF07727">
    <property type="entry name" value="RVT_2"/>
    <property type="match status" value="1"/>
</dbReference>
<dbReference type="InterPro" id="IPR039537">
    <property type="entry name" value="Retrotran_Ty1/copia-like"/>
</dbReference>
<evidence type="ECO:0000313" key="7">
    <source>
        <dbReference type="EMBL" id="RVW34758.1"/>
    </source>
</evidence>
<dbReference type="GO" id="GO:0008270">
    <property type="term" value="F:zinc ion binding"/>
    <property type="evidence" value="ECO:0007669"/>
    <property type="project" value="InterPro"/>
</dbReference>
<protein>
    <submittedName>
        <fullName evidence="7">Retrovirus-related Pol polyprotein from transposon TNT 1-94</fullName>
    </submittedName>
</protein>
<dbReference type="Pfam" id="PF22936">
    <property type="entry name" value="Pol_BBD"/>
    <property type="match status" value="1"/>
</dbReference>
<feature type="compositionally biased region" description="Basic residues" evidence="5">
    <location>
        <begin position="350"/>
        <end position="362"/>
    </location>
</feature>
<dbReference type="GO" id="GO:0003676">
    <property type="term" value="F:nucleic acid binding"/>
    <property type="evidence" value="ECO:0007669"/>
    <property type="project" value="InterPro"/>
</dbReference>
<dbReference type="GO" id="GO:0006508">
    <property type="term" value="P:proteolysis"/>
    <property type="evidence" value="ECO:0007669"/>
    <property type="project" value="UniProtKB-KW"/>
</dbReference>
<dbReference type="GO" id="GO:0015074">
    <property type="term" value="P:DNA integration"/>
    <property type="evidence" value="ECO:0007669"/>
    <property type="project" value="InterPro"/>
</dbReference>
<keyword evidence="1" id="KW-0645">Protease</keyword>
<comment type="caution">
    <text evidence="7">The sequence shown here is derived from an EMBL/GenBank/DDBJ whole genome shotgun (WGS) entry which is preliminary data.</text>
</comment>
<dbReference type="InterPro" id="IPR012337">
    <property type="entry name" value="RNaseH-like_sf"/>
</dbReference>
<keyword evidence="4" id="KW-0378">Hydrolase</keyword>
<dbReference type="InterPro" id="IPR013103">
    <property type="entry name" value="RVT_2"/>
</dbReference>
<name>A0A438DH31_VITVI</name>
<dbReference type="Pfam" id="PF25597">
    <property type="entry name" value="SH3_retrovirus"/>
    <property type="match status" value="1"/>
</dbReference>
<dbReference type="InterPro" id="IPR043502">
    <property type="entry name" value="DNA/RNA_pol_sf"/>
</dbReference>
<dbReference type="EMBL" id="QGNW01001625">
    <property type="protein sequence ID" value="RVW34758.1"/>
    <property type="molecule type" value="Genomic_DNA"/>
</dbReference>
<dbReference type="AlphaFoldDB" id="A0A438DH31"/>
<accession>A0A438DH31</accession>
<dbReference type="PANTHER" id="PTHR42648:SF28">
    <property type="entry name" value="TRANSPOSON-ENCODED PROTEIN WITH RIBONUCLEASE H-LIKE AND RETROVIRUS ZINC FINGER-LIKE DOMAINS"/>
    <property type="match status" value="1"/>
</dbReference>
<dbReference type="Proteomes" id="UP000288805">
    <property type="component" value="Unassembled WGS sequence"/>
</dbReference>
<dbReference type="InterPro" id="IPR001584">
    <property type="entry name" value="Integrase_cat-core"/>
</dbReference>